<accession>A0A0N9VF51</accession>
<dbReference type="AlphaFoldDB" id="A0A0N9VF51"/>
<feature type="chain" id="PRO_5006039415" evidence="1">
    <location>
        <begin position="20"/>
        <end position="159"/>
    </location>
</feature>
<reference evidence="2 3" key="1">
    <citation type="journal article" date="2015" name="Int. J. Syst. Evol. Microbiol.">
        <title>Acinetobacter equi sp. nov. isolated from horse faeces.</title>
        <authorList>
            <person name="Poppel M.T."/>
            <person name="Skiebe E."/>
            <person name="Laue M."/>
            <person name="Bergmann H."/>
            <person name="Ebersberger I."/>
            <person name="Garn T."/>
            <person name="Fruth A."/>
            <person name="Baumgardt S."/>
            <person name="Busse H.J."/>
            <person name="Wilharm G."/>
        </authorList>
    </citation>
    <scope>NUCLEOTIDE SEQUENCE [LARGE SCALE GENOMIC DNA]</scope>
    <source>
        <strain evidence="2 3">114</strain>
    </source>
</reference>
<evidence type="ECO:0000313" key="2">
    <source>
        <dbReference type="EMBL" id="ALH95911.1"/>
    </source>
</evidence>
<protein>
    <submittedName>
        <fullName evidence="2">Uncharacterized protein</fullName>
    </submittedName>
</protein>
<keyword evidence="3" id="KW-1185">Reference proteome</keyword>
<dbReference type="EMBL" id="CP012808">
    <property type="protein sequence ID" value="ALH95911.1"/>
    <property type="molecule type" value="Genomic_DNA"/>
</dbReference>
<sequence length="159" mass="18553">MKKKFIMPFIVCLSLSAYVYGEKADSEQTVNQFQPSVNTVRISLKPEIVGLWGMSIDNQKKCTEYYNFKSNNEFVVKSDKEWTTGFYEYEPMVNFDDKRNILTLHVNYDNNEMDCSGNQVDQSDELSQYSVKWKNPKSIELCNPERPDECFATLNRVLP</sequence>
<evidence type="ECO:0000313" key="3">
    <source>
        <dbReference type="Proteomes" id="UP000064939"/>
    </source>
</evidence>
<evidence type="ECO:0000256" key="1">
    <source>
        <dbReference type="SAM" id="SignalP"/>
    </source>
</evidence>
<proteinExistence type="predicted"/>
<name>A0A0N9VF51_9GAMM</name>
<dbReference type="Proteomes" id="UP000064939">
    <property type="component" value="Chromosome"/>
</dbReference>
<feature type="signal peptide" evidence="1">
    <location>
        <begin position="1"/>
        <end position="19"/>
    </location>
</feature>
<keyword evidence="1" id="KW-0732">Signal</keyword>
<gene>
    <name evidence="2" type="ORF">AOY20_10415</name>
</gene>
<dbReference type="OrthoDB" id="6656750at2"/>
<organism evidence="2 3">
    <name type="scientific">Acinetobacter equi</name>
    <dbReference type="NCBI Taxonomy" id="1324350"/>
    <lineage>
        <taxon>Bacteria</taxon>
        <taxon>Pseudomonadati</taxon>
        <taxon>Pseudomonadota</taxon>
        <taxon>Gammaproteobacteria</taxon>
        <taxon>Moraxellales</taxon>
        <taxon>Moraxellaceae</taxon>
        <taxon>Acinetobacter</taxon>
    </lineage>
</organism>
<dbReference type="KEGG" id="aei:AOY20_10415"/>